<sequence>MLLSGSHDGTVKVWDIRADKSMYTITRENSANKKNKVFAVDWEKEIGILSGGDDKKLQINSSAEIK</sequence>
<keyword evidence="2" id="KW-1185">Reference proteome</keyword>
<reference evidence="1" key="1">
    <citation type="submission" date="2023-04" db="EMBL/GenBank/DDBJ databases">
        <title>Ambrosiozyma monospora NBRC 10751.</title>
        <authorList>
            <person name="Ichikawa N."/>
            <person name="Sato H."/>
            <person name="Tonouchi N."/>
        </authorList>
    </citation>
    <scope>NUCLEOTIDE SEQUENCE</scope>
    <source>
        <strain evidence="1">NBRC 10751</strain>
    </source>
</reference>
<dbReference type="Proteomes" id="UP001165064">
    <property type="component" value="Unassembled WGS sequence"/>
</dbReference>
<accession>A0ACB5T4U2</accession>
<evidence type="ECO:0000313" key="1">
    <source>
        <dbReference type="EMBL" id="GME81119.1"/>
    </source>
</evidence>
<evidence type="ECO:0000313" key="2">
    <source>
        <dbReference type="Proteomes" id="UP001165064"/>
    </source>
</evidence>
<protein>
    <submittedName>
        <fullName evidence="1">Unnamed protein product</fullName>
    </submittedName>
</protein>
<comment type="caution">
    <text evidence="1">The sequence shown here is derived from an EMBL/GenBank/DDBJ whole genome shotgun (WGS) entry which is preliminary data.</text>
</comment>
<dbReference type="EMBL" id="BSXS01003354">
    <property type="protein sequence ID" value="GME81119.1"/>
    <property type="molecule type" value="Genomic_DNA"/>
</dbReference>
<gene>
    <name evidence="1" type="ORF">Amon02_000476800</name>
</gene>
<proteinExistence type="predicted"/>
<organism evidence="1 2">
    <name type="scientific">Ambrosiozyma monospora</name>
    <name type="common">Yeast</name>
    <name type="synonym">Endomycopsis monosporus</name>
    <dbReference type="NCBI Taxonomy" id="43982"/>
    <lineage>
        <taxon>Eukaryota</taxon>
        <taxon>Fungi</taxon>
        <taxon>Dikarya</taxon>
        <taxon>Ascomycota</taxon>
        <taxon>Saccharomycotina</taxon>
        <taxon>Pichiomycetes</taxon>
        <taxon>Pichiales</taxon>
        <taxon>Pichiaceae</taxon>
        <taxon>Ambrosiozyma</taxon>
    </lineage>
</organism>
<name>A0ACB5T4U2_AMBMO</name>